<protein>
    <submittedName>
        <fullName evidence="1">Uncharacterized protein</fullName>
    </submittedName>
</protein>
<proteinExistence type="predicted"/>
<comment type="caution">
    <text evidence="1">The sequence shown here is derived from an EMBL/GenBank/DDBJ whole genome shotgun (WGS) entry which is preliminary data.</text>
</comment>
<evidence type="ECO:0000313" key="1">
    <source>
        <dbReference type="EMBL" id="OXU19179.1"/>
    </source>
</evidence>
<dbReference type="Proteomes" id="UP000215335">
    <property type="component" value="Unassembled WGS sequence"/>
</dbReference>
<keyword evidence="2" id="KW-1185">Reference proteome</keyword>
<organism evidence="1 2">
    <name type="scientific">Trichomalopsis sarcophagae</name>
    <dbReference type="NCBI Taxonomy" id="543379"/>
    <lineage>
        <taxon>Eukaryota</taxon>
        <taxon>Metazoa</taxon>
        <taxon>Ecdysozoa</taxon>
        <taxon>Arthropoda</taxon>
        <taxon>Hexapoda</taxon>
        <taxon>Insecta</taxon>
        <taxon>Pterygota</taxon>
        <taxon>Neoptera</taxon>
        <taxon>Endopterygota</taxon>
        <taxon>Hymenoptera</taxon>
        <taxon>Apocrita</taxon>
        <taxon>Proctotrupomorpha</taxon>
        <taxon>Chalcidoidea</taxon>
        <taxon>Pteromalidae</taxon>
        <taxon>Pteromalinae</taxon>
        <taxon>Trichomalopsis</taxon>
    </lineage>
</organism>
<dbReference type="EMBL" id="NNAY01003568">
    <property type="protein sequence ID" value="OXU19179.1"/>
    <property type="molecule type" value="Genomic_DNA"/>
</dbReference>
<accession>A0A232ELD8</accession>
<reference evidence="1 2" key="1">
    <citation type="journal article" date="2017" name="Curr. Biol.">
        <title>The Evolution of Venom by Co-option of Single-Copy Genes.</title>
        <authorList>
            <person name="Martinson E.O."/>
            <person name="Mrinalini"/>
            <person name="Kelkar Y.D."/>
            <person name="Chang C.H."/>
            <person name="Werren J.H."/>
        </authorList>
    </citation>
    <scope>NUCLEOTIDE SEQUENCE [LARGE SCALE GENOMIC DNA]</scope>
    <source>
        <strain evidence="1 2">Alberta</strain>
        <tissue evidence="1">Whole body</tissue>
    </source>
</reference>
<gene>
    <name evidence="1" type="ORF">TSAR_005331</name>
</gene>
<dbReference type="AlphaFoldDB" id="A0A232ELD8"/>
<evidence type="ECO:0000313" key="2">
    <source>
        <dbReference type="Proteomes" id="UP000215335"/>
    </source>
</evidence>
<name>A0A232ELD8_9HYME</name>
<feature type="non-terminal residue" evidence="1">
    <location>
        <position position="1"/>
    </location>
</feature>
<sequence>RLIKNLVKIRAQQSCKTLTCPLKHSAIASFGLNFVMGMKLLVKRLKTLLEYRVAAGIQSHIENLVEVMEVWNMFSEGMLIDNVVELEDRRKVLTISKEMGFLTRYESKIMEEEYFNFGGQDVTKRRLIKNWVKIRAQQSCKTLTWYMAGRETSDAVAIV</sequence>